<gene>
    <name evidence="1" type="ORF">AFUS01_LOCUS3816</name>
</gene>
<keyword evidence="2" id="KW-1185">Reference proteome</keyword>
<proteinExistence type="predicted"/>
<feature type="non-terminal residue" evidence="1">
    <location>
        <position position="1"/>
    </location>
</feature>
<accession>A0A8J2J5P9</accession>
<dbReference type="Proteomes" id="UP000708208">
    <property type="component" value="Unassembled WGS sequence"/>
</dbReference>
<organism evidence="1 2">
    <name type="scientific">Allacma fusca</name>
    <dbReference type="NCBI Taxonomy" id="39272"/>
    <lineage>
        <taxon>Eukaryota</taxon>
        <taxon>Metazoa</taxon>
        <taxon>Ecdysozoa</taxon>
        <taxon>Arthropoda</taxon>
        <taxon>Hexapoda</taxon>
        <taxon>Collembola</taxon>
        <taxon>Symphypleona</taxon>
        <taxon>Sminthuridae</taxon>
        <taxon>Allacma</taxon>
    </lineage>
</organism>
<name>A0A8J2J5P9_9HEXA</name>
<evidence type="ECO:0000313" key="1">
    <source>
        <dbReference type="EMBL" id="CAG7694134.1"/>
    </source>
</evidence>
<dbReference type="EMBL" id="CAJVCH010023189">
    <property type="protein sequence ID" value="CAG7694134.1"/>
    <property type="molecule type" value="Genomic_DNA"/>
</dbReference>
<sequence>FTRKDLSPGRKWAFK</sequence>
<reference evidence="1" key="1">
    <citation type="submission" date="2021-06" db="EMBL/GenBank/DDBJ databases">
        <authorList>
            <person name="Hodson N. C."/>
            <person name="Mongue J. A."/>
            <person name="Jaron S. K."/>
        </authorList>
    </citation>
    <scope>NUCLEOTIDE SEQUENCE</scope>
</reference>
<protein>
    <submittedName>
        <fullName evidence="1">Uncharacterized protein</fullName>
    </submittedName>
</protein>
<comment type="caution">
    <text evidence="1">The sequence shown here is derived from an EMBL/GenBank/DDBJ whole genome shotgun (WGS) entry which is preliminary data.</text>
</comment>
<evidence type="ECO:0000313" key="2">
    <source>
        <dbReference type="Proteomes" id="UP000708208"/>
    </source>
</evidence>